<dbReference type="GeneID" id="83155699"/>
<dbReference type="BioCyc" id="RCHA213810:RUM_RS04495-MONOMER"/>
<reference evidence="1" key="1">
    <citation type="submission" date="2010-03" db="EMBL/GenBank/DDBJ databases">
        <title>The genome sequence of Ruminococcus sp. 18P13.</title>
        <authorList>
            <consortium name="metaHIT consortium -- http://www.metahit.eu/"/>
            <person name="Pajon A."/>
            <person name="Turner K."/>
            <person name="Parkhill J."/>
            <person name="Bernalier A."/>
        </authorList>
    </citation>
    <scope>NUCLEOTIDE SEQUENCE [LARGE SCALE GENOMIC DNA]</scope>
    <source>
        <strain evidence="1">Type strain: 18P13</strain>
    </source>
</reference>
<dbReference type="Proteomes" id="UP000007054">
    <property type="component" value="Chromosome"/>
</dbReference>
<dbReference type="HOGENOM" id="CLU_1814406_0_0_9"/>
<dbReference type="AlphaFoldDB" id="D4LBW3"/>
<reference evidence="1" key="2">
    <citation type="submission" date="2010-03" db="EMBL/GenBank/DDBJ databases">
        <authorList>
            <person name="Pajon A."/>
        </authorList>
    </citation>
    <scope>NUCLEOTIDE SEQUENCE</scope>
    <source>
        <strain evidence="1">Type strain: 18P13</strain>
    </source>
</reference>
<organism evidence="1 2">
    <name type="scientific">Ruminococcus champanellensis (strain DSM 18848 / JCM 17042 / KCTC 15320 / 18P13)</name>
    <dbReference type="NCBI Taxonomy" id="213810"/>
    <lineage>
        <taxon>Bacteria</taxon>
        <taxon>Bacillati</taxon>
        <taxon>Bacillota</taxon>
        <taxon>Clostridia</taxon>
        <taxon>Eubacteriales</taxon>
        <taxon>Oscillospiraceae</taxon>
        <taxon>Ruminococcus</taxon>
    </lineage>
</organism>
<proteinExistence type="predicted"/>
<dbReference type="EMBL" id="FP929052">
    <property type="protein sequence ID" value="CBL17108.1"/>
    <property type="molecule type" value="Genomic_DNA"/>
</dbReference>
<dbReference type="STRING" id="213810.RUM_09370"/>
<protein>
    <submittedName>
        <fullName evidence="1">Uncharacterized protein</fullName>
    </submittedName>
</protein>
<accession>D4LBW3</accession>
<dbReference type="PATRIC" id="fig|213810.4.peg.841"/>
<evidence type="ECO:0000313" key="2">
    <source>
        <dbReference type="Proteomes" id="UP000007054"/>
    </source>
</evidence>
<dbReference type="RefSeq" id="WP_015558015.1">
    <property type="nucleotide sequence ID" value="NC_021039.1"/>
</dbReference>
<keyword evidence="2" id="KW-1185">Reference proteome</keyword>
<sequence>MSVHAANTTNANITDFNAAPGISGTYTEVPVTKNGIRVKTNNSSVYIYLTAADYPVYVQTWGLSDTNWSTAVANRTCNKNGRSTARVTVSAGTRYVVKNLIHERGDACAGLKFGSTSYYNPSTIKGVWSPDYSGNLNVTVAN</sequence>
<dbReference type="KEGG" id="rch:RUM_09370"/>
<evidence type="ECO:0000313" key="1">
    <source>
        <dbReference type="EMBL" id="CBL17108.1"/>
    </source>
</evidence>
<name>D4LBW3_RUMC1</name>
<gene>
    <name evidence="1" type="ordered locus">RUM_09370</name>
</gene>